<dbReference type="GO" id="GO:0070042">
    <property type="term" value="F:rRNA (uridine-N3-)-methyltransferase activity"/>
    <property type="evidence" value="ECO:0007669"/>
    <property type="project" value="TreeGrafter"/>
</dbReference>
<dbReference type="NCBIfam" id="NF008692">
    <property type="entry name" value="PRK11713.1-5"/>
    <property type="match status" value="1"/>
</dbReference>
<evidence type="ECO:0000259" key="14">
    <source>
        <dbReference type="Pfam" id="PF20260"/>
    </source>
</evidence>
<evidence type="ECO:0000256" key="1">
    <source>
        <dbReference type="ARBA" id="ARBA00004496"/>
    </source>
</evidence>
<keyword evidence="16" id="KW-1185">Reference proteome</keyword>
<dbReference type="Gene3D" id="3.40.1280.10">
    <property type="match status" value="1"/>
</dbReference>
<dbReference type="Pfam" id="PF04452">
    <property type="entry name" value="Methyltrans_RNA"/>
    <property type="match status" value="1"/>
</dbReference>
<dbReference type="InterPro" id="IPR046887">
    <property type="entry name" value="RsmE_PUA-like"/>
</dbReference>
<dbReference type="Pfam" id="PF20260">
    <property type="entry name" value="PUA_4"/>
    <property type="match status" value="1"/>
</dbReference>
<dbReference type="GO" id="GO:0070475">
    <property type="term" value="P:rRNA base methylation"/>
    <property type="evidence" value="ECO:0007669"/>
    <property type="project" value="TreeGrafter"/>
</dbReference>
<dbReference type="Proteomes" id="UP000184082">
    <property type="component" value="Unassembled WGS sequence"/>
</dbReference>
<dbReference type="EC" id="2.1.1.193" evidence="3 12"/>
<evidence type="ECO:0000313" key="15">
    <source>
        <dbReference type="EMBL" id="SHJ81071.1"/>
    </source>
</evidence>
<comment type="similarity">
    <text evidence="2 12">Belongs to the RNA methyltransferase RsmE family.</text>
</comment>
<evidence type="ECO:0000256" key="12">
    <source>
        <dbReference type="PIRNR" id="PIRNR015601"/>
    </source>
</evidence>
<dbReference type="GO" id="GO:0005737">
    <property type="term" value="C:cytoplasm"/>
    <property type="evidence" value="ECO:0007669"/>
    <property type="project" value="UniProtKB-SubCell"/>
</dbReference>
<evidence type="ECO:0000259" key="13">
    <source>
        <dbReference type="Pfam" id="PF04452"/>
    </source>
</evidence>
<dbReference type="EMBL" id="FRAJ01000004">
    <property type="protein sequence ID" value="SHJ81071.1"/>
    <property type="molecule type" value="Genomic_DNA"/>
</dbReference>
<dbReference type="InterPro" id="IPR029028">
    <property type="entry name" value="Alpha/beta_knot_MTases"/>
</dbReference>
<evidence type="ECO:0000256" key="4">
    <source>
        <dbReference type="ARBA" id="ARBA00013673"/>
    </source>
</evidence>
<dbReference type="PANTHER" id="PTHR30027:SF3">
    <property type="entry name" value="16S RRNA (URACIL(1498)-N(3))-METHYLTRANSFERASE"/>
    <property type="match status" value="1"/>
</dbReference>
<dbReference type="InterPro" id="IPR029026">
    <property type="entry name" value="tRNA_m1G_MTases_N"/>
</dbReference>
<feature type="domain" description="Ribosomal RNA small subunit methyltransferase E PUA-like" evidence="14">
    <location>
        <begin position="22"/>
        <end position="68"/>
    </location>
</feature>
<evidence type="ECO:0000313" key="16">
    <source>
        <dbReference type="Proteomes" id="UP000184082"/>
    </source>
</evidence>
<gene>
    <name evidence="15" type="ORF">SAMN02745883_00481</name>
</gene>
<reference evidence="15 16" key="1">
    <citation type="submission" date="2016-11" db="EMBL/GenBank/DDBJ databases">
        <authorList>
            <person name="Jaros S."/>
            <person name="Januszkiewicz K."/>
            <person name="Wedrychowicz H."/>
        </authorList>
    </citation>
    <scope>NUCLEOTIDE SEQUENCE [LARGE SCALE GENOMIC DNA]</scope>
    <source>
        <strain evidence="15 16">DSM 14501</strain>
    </source>
</reference>
<evidence type="ECO:0000256" key="7">
    <source>
        <dbReference type="ARBA" id="ARBA00022603"/>
    </source>
</evidence>
<evidence type="ECO:0000256" key="3">
    <source>
        <dbReference type="ARBA" id="ARBA00012328"/>
    </source>
</evidence>
<dbReference type="CDD" id="cd18084">
    <property type="entry name" value="RsmE-like"/>
    <property type="match status" value="1"/>
</dbReference>
<dbReference type="AlphaFoldDB" id="A0A1M6MC70"/>
<comment type="function">
    <text evidence="10 12">Specifically methylates the N3 position of the uracil ring of uridine 1498 (m3U1498) in 16S rRNA. Acts on the fully assembled 30S ribosomal subunit.</text>
</comment>
<evidence type="ECO:0000256" key="10">
    <source>
        <dbReference type="ARBA" id="ARBA00025699"/>
    </source>
</evidence>
<evidence type="ECO:0000256" key="2">
    <source>
        <dbReference type="ARBA" id="ARBA00005528"/>
    </source>
</evidence>
<evidence type="ECO:0000256" key="5">
    <source>
        <dbReference type="ARBA" id="ARBA00022490"/>
    </source>
</evidence>
<dbReference type="PIRSF" id="PIRSF015601">
    <property type="entry name" value="MTase_slr0722"/>
    <property type="match status" value="1"/>
</dbReference>
<evidence type="ECO:0000256" key="6">
    <source>
        <dbReference type="ARBA" id="ARBA00022552"/>
    </source>
</evidence>
<dbReference type="STRING" id="1121266.SAMN02745883_00481"/>
<dbReference type="PANTHER" id="PTHR30027">
    <property type="entry name" value="RIBOSOMAL RNA SMALL SUBUNIT METHYLTRANSFERASE E"/>
    <property type="match status" value="1"/>
</dbReference>
<dbReference type="SUPFAM" id="SSF75217">
    <property type="entry name" value="alpha/beta knot"/>
    <property type="match status" value="1"/>
</dbReference>
<protein>
    <recommendedName>
        <fullName evidence="4 12">Ribosomal RNA small subunit methyltransferase E</fullName>
        <ecNumber evidence="3 12">2.1.1.193</ecNumber>
    </recommendedName>
</protein>
<comment type="catalytic activity">
    <reaction evidence="11 12">
        <text>uridine(1498) in 16S rRNA + S-adenosyl-L-methionine = N(3)-methyluridine(1498) in 16S rRNA + S-adenosyl-L-homocysteine + H(+)</text>
        <dbReference type="Rhea" id="RHEA:42920"/>
        <dbReference type="Rhea" id="RHEA-COMP:10283"/>
        <dbReference type="Rhea" id="RHEA-COMP:10284"/>
        <dbReference type="ChEBI" id="CHEBI:15378"/>
        <dbReference type="ChEBI" id="CHEBI:57856"/>
        <dbReference type="ChEBI" id="CHEBI:59789"/>
        <dbReference type="ChEBI" id="CHEBI:65315"/>
        <dbReference type="ChEBI" id="CHEBI:74502"/>
        <dbReference type="EC" id="2.1.1.193"/>
    </reaction>
</comment>
<evidence type="ECO:0000256" key="9">
    <source>
        <dbReference type="ARBA" id="ARBA00022691"/>
    </source>
</evidence>
<keyword evidence="9 12" id="KW-0949">S-adenosyl-L-methionine</keyword>
<keyword evidence="7 12" id="KW-0489">Methyltransferase</keyword>
<keyword evidence="5 12" id="KW-0963">Cytoplasm</keyword>
<dbReference type="InterPro" id="IPR046886">
    <property type="entry name" value="RsmE_MTase_dom"/>
</dbReference>
<dbReference type="NCBIfam" id="TIGR00046">
    <property type="entry name" value="RsmE family RNA methyltransferase"/>
    <property type="match status" value="1"/>
</dbReference>
<comment type="subcellular location">
    <subcellularLocation>
        <location evidence="1 12">Cytoplasm</location>
    </subcellularLocation>
</comment>
<dbReference type="SUPFAM" id="SSF88697">
    <property type="entry name" value="PUA domain-like"/>
    <property type="match status" value="1"/>
</dbReference>
<sequence length="252" mass="28493">MNRFFVRKENILEDEKKLFINNRDDIKHISKVLRLNKGDILEICNGEKREYLAEIREINKDEIECKILNSMVSKSEPEISITLFQSIPKGSKMELIIQKCVEIGVKDIIPVISKRCVAKIKDVKSEDKKLERWNKISLEAAKQSKRGIIPKVGRVIKYSDIEKIASNYDLIIIPYELENSVGIKKVLKKSGKFKNIAVIIGSEGGFEEEEILEAVNWGAKPVTLGPRILRTETAGLVALSVILYELGDLGGN</sequence>
<evidence type="ECO:0000256" key="11">
    <source>
        <dbReference type="ARBA" id="ARBA00047944"/>
    </source>
</evidence>
<keyword evidence="6 12" id="KW-0698">rRNA processing</keyword>
<dbReference type="RefSeq" id="WP_072965909.1">
    <property type="nucleotide sequence ID" value="NZ_FRAJ01000004.1"/>
</dbReference>
<feature type="domain" description="Ribosomal RNA small subunit methyltransferase E methyltransferase" evidence="13">
    <location>
        <begin position="77"/>
        <end position="242"/>
    </location>
</feature>
<accession>A0A1M6MC70</accession>
<proteinExistence type="inferred from homology"/>
<name>A0A1M6MC70_9FIRM</name>
<keyword evidence="8 12" id="KW-0808">Transferase</keyword>
<dbReference type="InterPro" id="IPR015947">
    <property type="entry name" value="PUA-like_sf"/>
</dbReference>
<evidence type="ECO:0000256" key="8">
    <source>
        <dbReference type="ARBA" id="ARBA00022679"/>
    </source>
</evidence>
<organism evidence="15 16">
    <name type="scientific">Caminicella sporogenes DSM 14501</name>
    <dbReference type="NCBI Taxonomy" id="1121266"/>
    <lineage>
        <taxon>Bacteria</taxon>
        <taxon>Bacillati</taxon>
        <taxon>Bacillota</taxon>
        <taxon>Clostridia</taxon>
        <taxon>Peptostreptococcales</taxon>
        <taxon>Caminicellaceae</taxon>
        <taxon>Caminicella</taxon>
    </lineage>
</organism>
<dbReference type="InterPro" id="IPR006700">
    <property type="entry name" value="RsmE"/>
</dbReference>